<evidence type="ECO:0000256" key="11">
    <source>
        <dbReference type="PIRSR" id="PIRSR006268-2"/>
    </source>
</evidence>
<dbReference type="InterPro" id="IPR003374">
    <property type="entry name" value="ApbE-like_sf"/>
</dbReference>
<accession>A0A9D2HVS7</accession>
<gene>
    <name evidence="12" type="ORF">H9950_02325</name>
</gene>
<dbReference type="PIRSF" id="PIRSF006268">
    <property type="entry name" value="ApbE"/>
    <property type="match status" value="1"/>
</dbReference>
<evidence type="ECO:0000256" key="4">
    <source>
        <dbReference type="ARBA" id="ARBA00022679"/>
    </source>
</evidence>
<evidence type="ECO:0000256" key="5">
    <source>
        <dbReference type="ARBA" id="ARBA00022723"/>
    </source>
</evidence>
<proteinExistence type="inferred from homology"/>
<evidence type="ECO:0000256" key="1">
    <source>
        <dbReference type="ARBA" id="ARBA00011955"/>
    </source>
</evidence>
<feature type="binding site" evidence="11">
    <location>
        <position position="170"/>
    </location>
    <ligand>
        <name>Mg(2+)</name>
        <dbReference type="ChEBI" id="CHEBI:18420"/>
    </ligand>
</feature>
<dbReference type="SUPFAM" id="SSF143631">
    <property type="entry name" value="ApbE-like"/>
    <property type="match status" value="1"/>
</dbReference>
<dbReference type="PANTHER" id="PTHR30040:SF2">
    <property type="entry name" value="FAD:PROTEIN FMN TRANSFERASE"/>
    <property type="match status" value="1"/>
</dbReference>
<keyword evidence="7 10" id="KW-0460">Magnesium</keyword>
<comment type="similarity">
    <text evidence="10">Belongs to the ApbE family.</text>
</comment>
<evidence type="ECO:0000256" key="10">
    <source>
        <dbReference type="PIRNR" id="PIRNR006268"/>
    </source>
</evidence>
<organism evidence="12 13">
    <name type="scientific">Candidatus Bacteroides avicola</name>
    <dbReference type="NCBI Taxonomy" id="2838468"/>
    <lineage>
        <taxon>Bacteria</taxon>
        <taxon>Pseudomonadati</taxon>
        <taxon>Bacteroidota</taxon>
        <taxon>Bacteroidia</taxon>
        <taxon>Bacteroidales</taxon>
        <taxon>Bacteroidaceae</taxon>
        <taxon>Bacteroides</taxon>
    </lineage>
</organism>
<evidence type="ECO:0000256" key="3">
    <source>
        <dbReference type="ARBA" id="ARBA00022630"/>
    </source>
</evidence>
<dbReference type="EC" id="2.7.1.180" evidence="1 10"/>
<evidence type="ECO:0000313" key="12">
    <source>
        <dbReference type="EMBL" id="HJA85033.1"/>
    </source>
</evidence>
<evidence type="ECO:0000256" key="2">
    <source>
        <dbReference type="ARBA" id="ARBA00016337"/>
    </source>
</evidence>
<feature type="binding site" evidence="11">
    <location>
        <position position="292"/>
    </location>
    <ligand>
        <name>Mg(2+)</name>
        <dbReference type="ChEBI" id="CHEBI:18420"/>
    </ligand>
</feature>
<evidence type="ECO:0000313" key="13">
    <source>
        <dbReference type="Proteomes" id="UP000823862"/>
    </source>
</evidence>
<dbReference type="Pfam" id="PF02424">
    <property type="entry name" value="ApbE"/>
    <property type="match status" value="1"/>
</dbReference>
<comment type="cofactor">
    <cofactor evidence="11">
        <name>Mg(2+)</name>
        <dbReference type="ChEBI" id="CHEBI:18420"/>
    </cofactor>
    <cofactor evidence="11">
        <name>Mn(2+)</name>
        <dbReference type="ChEBI" id="CHEBI:29035"/>
    </cofactor>
    <text evidence="11">Magnesium. Can also use manganese.</text>
</comment>
<dbReference type="PANTHER" id="PTHR30040">
    <property type="entry name" value="THIAMINE BIOSYNTHESIS LIPOPROTEIN APBE"/>
    <property type="match status" value="1"/>
</dbReference>
<evidence type="ECO:0000256" key="7">
    <source>
        <dbReference type="ARBA" id="ARBA00022842"/>
    </source>
</evidence>
<dbReference type="EMBL" id="DWZI01000012">
    <property type="protein sequence ID" value="HJA85033.1"/>
    <property type="molecule type" value="Genomic_DNA"/>
</dbReference>
<keyword evidence="5 10" id="KW-0479">Metal-binding</keyword>
<dbReference type="GO" id="GO:0046872">
    <property type="term" value="F:metal ion binding"/>
    <property type="evidence" value="ECO:0007669"/>
    <property type="project" value="UniProtKB-UniRule"/>
</dbReference>
<protein>
    <recommendedName>
        <fullName evidence="2 10">FAD:protein FMN transferase</fullName>
        <ecNumber evidence="1 10">2.7.1.180</ecNumber>
    </recommendedName>
    <alternativeName>
        <fullName evidence="8 10">Flavin transferase</fullName>
    </alternativeName>
</protein>
<dbReference type="Proteomes" id="UP000823862">
    <property type="component" value="Unassembled WGS sequence"/>
</dbReference>
<feature type="binding site" evidence="11">
    <location>
        <position position="288"/>
    </location>
    <ligand>
        <name>Mg(2+)</name>
        <dbReference type="ChEBI" id="CHEBI:18420"/>
    </ligand>
</feature>
<dbReference type="AlphaFoldDB" id="A0A9D2HVS7"/>
<reference evidence="12" key="1">
    <citation type="journal article" date="2021" name="PeerJ">
        <title>Extensive microbial diversity within the chicken gut microbiome revealed by metagenomics and culture.</title>
        <authorList>
            <person name="Gilroy R."/>
            <person name="Ravi A."/>
            <person name="Getino M."/>
            <person name="Pursley I."/>
            <person name="Horton D.L."/>
            <person name="Alikhan N.F."/>
            <person name="Baker D."/>
            <person name="Gharbi K."/>
            <person name="Hall N."/>
            <person name="Watson M."/>
            <person name="Adriaenssens E.M."/>
            <person name="Foster-Nyarko E."/>
            <person name="Jarju S."/>
            <person name="Secka A."/>
            <person name="Antonio M."/>
            <person name="Oren A."/>
            <person name="Chaudhuri R.R."/>
            <person name="La Ragione R."/>
            <person name="Hildebrand F."/>
            <person name="Pallen M.J."/>
        </authorList>
    </citation>
    <scope>NUCLEOTIDE SEQUENCE</scope>
    <source>
        <strain evidence="12">ChiHjej12B11-9795</strain>
    </source>
</reference>
<keyword evidence="3 10" id="KW-0285">Flavoprotein</keyword>
<evidence type="ECO:0000256" key="8">
    <source>
        <dbReference type="ARBA" id="ARBA00031306"/>
    </source>
</evidence>
<sequence length="342" mass="38248">MTRKKTINLLWLLLLIAGTVWILSRHQATPPYQKDNGMIFGTLYNVTYQSDKNMKEAIEAVLHRFDGSLSPFNDTSVISRVNRNEPVVPDSFFVNVFRRSREISAQTNGAFDITVAPLVNAWGFGFKDGAFPDSLTIDSLLQFTGWQKVRLTEKGIIEKEDPRLMLDCSAVAKGYAVDVVAHLLRRHGIHNFMVDIGGEVVVSGTNPSDQPWRIGINKPVDDSLSINGELQTVLHITQAALATSGNYRNFYYKDGKKYAHTIDPRTGNPVQHEILSATVIAPDCMSADAYATSFMVMGLQHTIRFLKEHPGIEAYLIYSTSDGKTAIYQTEGMARYFINEFS</sequence>
<keyword evidence="4 10" id="KW-0808">Transferase</keyword>
<reference evidence="12" key="2">
    <citation type="submission" date="2021-04" db="EMBL/GenBank/DDBJ databases">
        <authorList>
            <person name="Gilroy R."/>
        </authorList>
    </citation>
    <scope>NUCLEOTIDE SEQUENCE</scope>
    <source>
        <strain evidence="12">ChiHjej12B11-9795</strain>
    </source>
</reference>
<name>A0A9D2HVS7_9BACE</name>
<evidence type="ECO:0000256" key="6">
    <source>
        <dbReference type="ARBA" id="ARBA00022827"/>
    </source>
</evidence>
<keyword evidence="6 10" id="KW-0274">FAD</keyword>
<dbReference type="InterPro" id="IPR024932">
    <property type="entry name" value="ApbE"/>
</dbReference>
<dbReference type="GO" id="GO:0016740">
    <property type="term" value="F:transferase activity"/>
    <property type="evidence" value="ECO:0007669"/>
    <property type="project" value="UniProtKB-UniRule"/>
</dbReference>
<evidence type="ECO:0000256" key="9">
    <source>
        <dbReference type="ARBA" id="ARBA00048540"/>
    </source>
</evidence>
<comment type="caution">
    <text evidence="12">The sequence shown here is derived from an EMBL/GenBank/DDBJ whole genome shotgun (WGS) entry which is preliminary data.</text>
</comment>
<comment type="catalytic activity">
    <reaction evidence="9 10">
        <text>L-threonyl-[protein] + FAD = FMN-L-threonyl-[protein] + AMP + H(+)</text>
        <dbReference type="Rhea" id="RHEA:36847"/>
        <dbReference type="Rhea" id="RHEA-COMP:11060"/>
        <dbReference type="Rhea" id="RHEA-COMP:11061"/>
        <dbReference type="ChEBI" id="CHEBI:15378"/>
        <dbReference type="ChEBI" id="CHEBI:30013"/>
        <dbReference type="ChEBI" id="CHEBI:57692"/>
        <dbReference type="ChEBI" id="CHEBI:74257"/>
        <dbReference type="ChEBI" id="CHEBI:456215"/>
        <dbReference type="EC" id="2.7.1.180"/>
    </reaction>
</comment>
<dbReference type="Gene3D" id="3.10.520.10">
    <property type="entry name" value="ApbE-like domains"/>
    <property type="match status" value="1"/>
</dbReference>